<evidence type="ECO:0000313" key="4">
    <source>
        <dbReference type="WBParaSite" id="Hba_18982"/>
    </source>
</evidence>
<dbReference type="Proteomes" id="UP000095283">
    <property type="component" value="Unplaced"/>
</dbReference>
<evidence type="ECO:0000256" key="2">
    <source>
        <dbReference type="SAM" id="SignalP"/>
    </source>
</evidence>
<protein>
    <submittedName>
        <fullName evidence="4">Anionic peptide</fullName>
    </submittedName>
</protein>
<feature type="chain" id="PRO_5009311294" evidence="2">
    <location>
        <begin position="21"/>
        <end position="71"/>
    </location>
</feature>
<dbReference type="WBParaSite" id="Hba_18982">
    <property type="protein sequence ID" value="Hba_18982"/>
    <property type="gene ID" value="Hba_18982"/>
</dbReference>
<evidence type="ECO:0000313" key="3">
    <source>
        <dbReference type="Proteomes" id="UP000095283"/>
    </source>
</evidence>
<keyword evidence="2" id="KW-0732">Signal</keyword>
<reference evidence="4" key="1">
    <citation type="submission" date="2016-11" db="UniProtKB">
        <authorList>
            <consortium name="WormBaseParasite"/>
        </authorList>
    </citation>
    <scope>IDENTIFICATION</scope>
</reference>
<organism evidence="3 4">
    <name type="scientific">Heterorhabditis bacteriophora</name>
    <name type="common">Entomopathogenic nematode worm</name>
    <dbReference type="NCBI Taxonomy" id="37862"/>
    <lineage>
        <taxon>Eukaryota</taxon>
        <taxon>Metazoa</taxon>
        <taxon>Ecdysozoa</taxon>
        <taxon>Nematoda</taxon>
        <taxon>Chromadorea</taxon>
        <taxon>Rhabditida</taxon>
        <taxon>Rhabditina</taxon>
        <taxon>Rhabditomorpha</taxon>
        <taxon>Strongyloidea</taxon>
        <taxon>Heterorhabditidae</taxon>
        <taxon>Heterorhabditis</taxon>
    </lineage>
</organism>
<proteinExistence type="predicted"/>
<name>A0A1I7XML9_HETBA</name>
<sequence length="71" mass="8000">MQASVVVLLPLLLLLGLSWAIIVNPVYPLGSPRNNEPQYLQELPLDEDDFVLPMNEDDDNTHLQQNEASDK</sequence>
<dbReference type="AlphaFoldDB" id="A0A1I7XML9"/>
<feature type="region of interest" description="Disordered" evidence="1">
    <location>
        <begin position="51"/>
        <end position="71"/>
    </location>
</feature>
<keyword evidence="3" id="KW-1185">Reference proteome</keyword>
<accession>A0A1I7XML9</accession>
<feature type="compositionally biased region" description="Polar residues" evidence="1">
    <location>
        <begin position="62"/>
        <end position="71"/>
    </location>
</feature>
<evidence type="ECO:0000256" key="1">
    <source>
        <dbReference type="SAM" id="MobiDB-lite"/>
    </source>
</evidence>
<feature type="signal peptide" evidence="2">
    <location>
        <begin position="1"/>
        <end position="20"/>
    </location>
</feature>